<dbReference type="AlphaFoldDB" id="A0A8H6U8U2"/>
<dbReference type="OrthoDB" id="4801412at2759"/>
<evidence type="ECO:0000313" key="2">
    <source>
        <dbReference type="EMBL" id="KAF6844215.1"/>
    </source>
</evidence>
<reference evidence="2" key="1">
    <citation type="journal article" date="2020" name="Phytopathology">
        <title>Genome Sequence Resources of Colletotrichum truncatum, C. plurivorum, C. musicola, and C. sojae: Four Species Pathogenic to Soybean (Glycine max).</title>
        <authorList>
            <person name="Rogerio F."/>
            <person name="Boufleur T.R."/>
            <person name="Ciampi-Guillardi M."/>
            <person name="Sukno S.A."/>
            <person name="Thon M.R."/>
            <person name="Massola Junior N.S."/>
            <person name="Baroncelli R."/>
        </authorList>
    </citation>
    <scope>NUCLEOTIDE SEQUENCE</scope>
    <source>
        <strain evidence="2">LFN0074</strain>
    </source>
</reference>
<name>A0A8H6U8U2_9PEZI</name>
<keyword evidence="1" id="KW-0812">Transmembrane</keyword>
<comment type="caution">
    <text evidence="2">The sequence shown here is derived from an EMBL/GenBank/DDBJ whole genome shotgun (WGS) entry which is preliminary data.</text>
</comment>
<protein>
    <submittedName>
        <fullName evidence="2">Uncharacterized protein</fullName>
    </submittedName>
</protein>
<dbReference type="Proteomes" id="UP000639643">
    <property type="component" value="Unassembled WGS sequence"/>
</dbReference>
<organism evidence="2 3">
    <name type="scientific">Colletotrichum musicola</name>
    <dbReference type="NCBI Taxonomy" id="2175873"/>
    <lineage>
        <taxon>Eukaryota</taxon>
        <taxon>Fungi</taxon>
        <taxon>Dikarya</taxon>
        <taxon>Ascomycota</taxon>
        <taxon>Pezizomycotina</taxon>
        <taxon>Sordariomycetes</taxon>
        <taxon>Hypocreomycetidae</taxon>
        <taxon>Glomerellales</taxon>
        <taxon>Glomerellaceae</taxon>
        <taxon>Colletotrichum</taxon>
        <taxon>Colletotrichum orchidearum species complex</taxon>
    </lineage>
</organism>
<keyword evidence="3" id="KW-1185">Reference proteome</keyword>
<dbReference type="EMBL" id="WIGM01000021">
    <property type="protein sequence ID" value="KAF6844215.1"/>
    <property type="molecule type" value="Genomic_DNA"/>
</dbReference>
<proteinExistence type="predicted"/>
<feature type="transmembrane region" description="Helical" evidence="1">
    <location>
        <begin position="20"/>
        <end position="39"/>
    </location>
</feature>
<keyword evidence="1" id="KW-1133">Transmembrane helix</keyword>
<evidence type="ECO:0000313" key="3">
    <source>
        <dbReference type="Proteomes" id="UP000639643"/>
    </source>
</evidence>
<keyword evidence="1" id="KW-0472">Membrane</keyword>
<evidence type="ECO:0000256" key="1">
    <source>
        <dbReference type="SAM" id="Phobius"/>
    </source>
</evidence>
<feature type="transmembrane region" description="Helical" evidence="1">
    <location>
        <begin position="46"/>
        <end position="64"/>
    </location>
</feature>
<sequence>MRYIGVLMVLEGFLLAFRRISGSALALLLGWFLTSSGFWSQMRAGLPYWLPITNLVLGWVVWSLQNNDMTNP</sequence>
<gene>
    <name evidence="2" type="ORF">CMUS01_01270</name>
</gene>
<accession>A0A8H6U8U2</accession>